<evidence type="ECO:0000313" key="2">
    <source>
        <dbReference type="WBParaSite" id="ACRNAN_Path_600.g2243.t1"/>
    </source>
</evidence>
<keyword evidence="1" id="KW-1185">Reference proteome</keyword>
<dbReference type="WBParaSite" id="ACRNAN_Path_600.g2243.t1">
    <property type="protein sequence ID" value="ACRNAN_Path_600.g2243.t1"/>
    <property type="gene ID" value="ACRNAN_Path_600.g2243"/>
</dbReference>
<dbReference type="AlphaFoldDB" id="A0A914CAA7"/>
<sequence length="179" mass="20515">MFSDCFFVNHRASNNGCCTENITETVFTDDNNIEESSVDVETEMTEMLESTITIESAENTVTCYKHNVNGTVCHHREATAEFMTGIDNDFNKIYNKRLKSPKTNNFDLFARIARPGDIIEFKRGVRYRHYAIYEEHIIDEMGNIIDGYVIHYSGDGDGMKDEKNSAKVRRDLFKKVADG</sequence>
<accession>A0A914CAA7</accession>
<name>A0A914CAA7_9BILA</name>
<dbReference type="Proteomes" id="UP000887540">
    <property type="component" value="Unplaced"/>
</dbReference>
<proteinExistence type="predicted"/>
<protein>
    <submittedName>
        <fullName evidence="2">LRAT domain-containing protein</fullName>
    </submittedName>
</protein>
<evidence type="ECO:0000313" key="1">
    <source>
        <dbReference type="Proteomes" id="UP000887540"/>
    </source>
</evidence>
<dbReference type="Gene3D" id="3.90.1720.10">
    <property type="entry name" value="endopeptidase domain like (from Nostoc punctiforme)"/>
    <property type="match status" value="1"/>
</dbReference>
<reference evidence="2" key="1">
    <citation type="submission" date="2022-11" db="UniProtKB">
        <authorList>
            <consortium name="WormBaseParasite"/>
        </authorList>
    </citation>
    <scope>IDENTIFICATION</scope>
</reference>
<organism evidence="1 2">
    <name type="scientific">Acrobeloides nanus</name>
    <dbReference type="NCBI Taxonomy" id="290746"/>
    <lineage>
        <taxon>Eukaryota</taxon>
        <taxon>Metazoa</taxon>
        <taxon>Ecdysozoa</taxon>
        <taxon>Nematoda</taxon>
        <taxon>Chromadorea</taxon>
        <taxon>Rhabditida</taxon>
        <taxon>Tylenchina</taxon>
        <taxon>Cephalobomorpha</taxon>
        <taxon>Cephaloboidea</taxon>
        <taxon>Cephalobidae</taxon>
        <taxon>Acrobeloides</taxon>
    </lineage>
</organism>